<keyword evidence="3 8" id="KW-0812">Transmembrane</keyword>
<sequence>MVCYSNLISFSQLILLLLFSLYLTLLFHFALRIHIHIQSMEPENAFRQQLSSWNTRPPARAPFAEWTDYVRNTTSDLYSSLPSYNTATTTEEPQWFRLSRLEKLVGFACCLAGSVLCFVTCFFLFPVLALKPRKFAMLWSLGSVLFVVSFGVLQGPYNYAKHLVSRDRIVFTTVFFSSVIWTMYAATVRKSTIMTIVASAVEMLAIIYYTVSYFPFGASTLTFFGSYVVGYIGGFLGGLI</sequence>
<dbReference type="Proteomes" id="UP000001997">
    <property type="component" value="Unassembled WGS sequence"/>
</dbReference>
<dbReference type="OrthoDB" id="660759at2759"/>
<feature type="transmembrane region" description="Helical" evidence="8">
    <location>
        <begin position="104"/>
        <end position="130"/>
    </location>
</feature>
<dbReference type="EMBL" id="CH408159">
    <property type="protein sequence ID" value="EDK40328.2"/>
    <property type="molecule type" value="Genomic_DNA"/>
</dbReference>
<comment type="function">
    <text evidence="8">Nonessential protein required for the fusion of transport vesicles derived from the endocytic pathway with the Golgi complex.</text>
</comment>
<proteinExistence type="inferred from homology"/>
<dbReference type="GO" id="GO:0042147">
    <property type="term" value="P:retrograde transport, endosome to Golgi"/>
    <property type="evidence" value="ECO:0007669"/>
    <property type="project" value="EnsemblFungi"/>
</dbReference>
<feature type="transmembrane region" description="Helical" evidence="8">
    <location>
        <begin position="218"/>
        <end position="239"/>
    </location>
</feature>
<evidence type="ECO:0000256" key="6">
    <source>
        <dbReference type="ARBA" id="ARBA00023136"/>
    </source>
</evidence>
<reference evidence="9 10" key="1">
    <citation type="journal article" date="2009" name="Nature">
        <title>Evolution of pathogenicity and sexual reproduction in eight Candida genomes.</title>
        <authorList>
            <person name="Butler G."/>
            <person name="Rasmussen M.D."/>
            <person name="Lin M.F."/>
            <person name="Santos M.A."/>
            <person name="Sakthikumar S."/>
            <person name="Munro C.A."/>
            <person name="Rheinbay E."/>
            <person name="Grabherr M."/>
            <person name="Forche A."/>
            <person name="Reedy J.L."/>
            <person name="Agrafioti I."/>
            <person name="Arnaud M.B."/>
            <person name="Bates S."/>
            <person name="Brown A.J."/>
            <person name="Brunke S."/>
            <person name="Costanzo M.C."/>
            <person name="Fitzpatrick D.A."/>
            <person name="de Groot P.W."/>
            <person name="Harris D."/>
            <person name="Hoyer L.L."/>
            <person name="Hube B."/>
            <person name="Klis F.M."/>
            <person name="Kodira C."/>
            <person name="Lennard N."/>
            <person name="Logue M.E."/>
            <person name="Martin R."/>
            <person name="Neiman A.M."/>
            <person name="Nikolaou E."/>
            <person name="Quail M.A."/>
            <person name="Quinn J."/>
            <person name="Santos M.C."/>
            <person name="Schmitzberger F.F."/>
            <person name="Sherlock G."/>
            <person name="Shah P."/>
            <person name="Silverstein K.A."/>
            <person name="Skrzypek M.S."/>
            <person name="Soll D."/>
            <person name="Staggs R."/>
            <person name="Stansfield I."/>
            <person name="Stumpf M.P."/>
            <person name="Sudbery P.E."/>
            <person name="Srikantha T."/>
            <person name="Zeng Q."/>
            <person name="Berman J."/>
            <person name="Berriman M."/>
            <person name="Heitman J."/>
            <person name="Gow N.A."/>
            <person name="Lorenz M.C."/>
            <person name="Birren B.W."/>
            <person name="Kellis M."/>
            <person name="Cuomo C.A."/>
        </authorList>
    </citation>
    <scope>NUCLEOTIDE SEQUENCE [LARGE SCALE GENOMIC DNA]</scope>
    <source>
        <strain evidence="10">ATCC 6260 / CBS 566 / DSM 6381 / JCM 1539 / NBRC 10279 / NRRL Y-324</strain>
    </source>
</reference>
<dbReference type="GeneID" id="5125633"/>
<evidence type="ECO:0000256" key="3">
    <source>
        <dbReference type="ARBA" id="ARBA00022692"/>
    </source>
</evidence>
<dbReference type="RefSeq" id="XP_001483697.2">
    <property type="nucleotide sequence ID" value="XM_001483647.1"/>
</dbReference>
<keyword evidence="8" id="KW-0333">Golgi apparatus</keyword>
<dbReference type="PANTHER" id="PTHR23137">
    <property type="entry name" value="VESICLE TRANSPORT PROTEIN-RELATED"/>
    <property type="match status" value="1"/>
</dbReference>
<dbReference type="eggNOG" id="KOG2887">
    <property type="taxonomic scope" value="Eukaryota"/>
</dbReference>
<evidence type="ECO:0000256" key="2">
    <source>
        <dbReference type="ARBA" id="ARBA00022448"/>
    </source>
</evidence>
<evidence type="ECO:0000256" key="5">
    <source>
        <dbReference type="ARBA" id="ARBA00022989"/>
    </source>
</evidence>
<dbReference type="AlphaFoldDB" id="A5DMC5"/>
<protein>
    <recommendedName>
        <fullName evidence="8">Protein transport protein SFT2</fullName>
    </recommendedName>
</protein>
<dbReference type="VEuPathDB" id="FungiDB:PGUG_04426"/>
<evidence type="ECO:0000313" key="10">
    <source>
        <dbReference type="Proteomes" id="UP000001997"/>
    </source>
</evidence>
<comment type="subcellular location">
    <subcellularLocation>
        <location evidence="8">Golgi apparatus membrane</location>
        <topology evidence="8">Multi-pass membrane protein</topology>
    </subcellularLocation>
    <subcellularLocation>
        <location evidence="1">Membrane</location>
        <topology evidence="1">Multi-pass membrane protein</topology>
    </subcellularLocation>
</comment>
<dbReference type="InParanoid" id="A5DMC5"/>
<gene>
    <name evidence="9" type="ORF">PGUG_04426</name>
</gene>
<evidence type="ECO:0000256" key="8">
    <source>
        <dbReference type="RuleBase" id="RU363111"/>
    </source>
</evidence>
<accession>A5DMC5</accession>
<feature type="transmembrane region" description="Helical" evidence="8">
    <location>
        <begin position="193"/>
        <end position="211"/>
    </location>
</feature>
<dbReference type="OMA" id="GLMFFTR"/>
<dbReference type="GO" id="GO:0000139">
    <property type="term" value="C:Golgi membrane"/>
    <property type="evidence" value="ECO:0007669"/>
    <property type="project" value="UniProtKB-SubCell"/>
</dbReference>
<dbReference type="InterPro" id="IPR011691">
    <property type="entry name" value="Vesicle_transpt_SFT2"/>
</dbReference>
<keyword evidence="5 8" id="KW-1133">Transmembrane helix</keyword>
<keyword evidence="10" id="KW-1185">Reference proteome</keyword>
<feature type="transmembrane region" description="Helical" evidence="8">
    <location>
        <begin position="12"/>
        <end position="31"/>
    </location>
</feature>
<comment type="caution">
    <text evidence="8">Lacks conserved residue(s) required for the propagation of feature annotation.</text>
</comment>
<organism evidence="9 10">
    <name type="scientific">Meyerozyma guilliermondii (strain ATCC 6260 / CBS 566 / DSM 6381 / JCM 1539 / NBRC 10279 / NRRL Y-324)</name>
    <name type="common">Yeast</name>
    <name type="synonym">Candida guilliermondii</name>
    <dbReference type="NCBI Taxonomy" id="294746"/>
    <lineage>
        <taxon>Eukaryota</taxon>
        <taxon>Fungi</taxon>
        <taxon>Dikarya</taxon>
        <taxon>Ascomycota</taxon>
        <taxon>Saccharomycotina</taxon>
        <taxon>Pichiomycetes</taxon>
        <taxon>Debaryomycetaceae</taxon>
        <taxon>Meyerozyma</taxon>
    </lineage>
</organism>
<dbReference type="KEGG" id="pgu:PGUG_04426"/>
<comment type="similarity">
    <text evidence="7 8">Belongs to the SFT2 family.</text>
</comment>
<evidence type="ECO:0000256" key="7">
    <source>
        <dbReference type="ARBA" id="ARBA00025800"/>
    </source>
</evidence>
<dbReference type="Pfam" id="PF04178">
    <property type="entry name" value="Got1"/>
    <property type="match status" value="1"/>
</dbReference>
<dbReference type="GO" id="GO:0005829">
    <property type="term" value="C:cytosol"/>
    <property type="evidence" value="ECO:0007669"/>
    <property type="project" value="GOC"/>
</dbReference>
<dbReference type="InterPro" id="IPR007305">
    <property type="entry name" value="Vesicle_transpt_Got1/SFT2"/>
</dbReference>
<feature type="transmembrane region" description="Helical" evidence="8">
    <location>
        <begin position="169"/>
        <end position="187"/>
    </location>
</feature>
<evidence type="ECO:0000256" key="1">
    <source>
        <dbReference type="ARBA" id="ARBA00004141"/>
    </source>
</evidence>
<keyword evidence="2 8" id="KW-0813">Transport</keyword>
<dbReference type="FunCoup" id="A5DMC5">
    <property type="interactions" value="694"/>
</dbReference>
<dbReference type="GO" id="GO:0000138">
    <property type="term" value="C:Golgi trans cisterna"/>
    <property type="evidence" value="ECO:0007669"/>
    <property type="project" value="EnsemblFungi"/>
</dbReference>
<dbReference type="HOGENOM" id="CLU_099529_3_0_1"/>
<feature type="transmembrane region" description="Helical" evidence="8">
    <location>
        <begin position="136"/>
        <end position="157"/>
    </location>
</feature>
<name>A5DMC5_PICGU</name>
<dbReference type="PANTHER" id="PTHR23137:SF36">
    <property type="entry name" value="VESICLE TRANSPORT PROTEIN SFT2C"/>
    <property type="match status" value="1"/>
</dbReference>
<evidence type="ECO:0000256" key="4">
    <source>
        <dbReference type="ARBA" id="ARBA00022927"/>
    </source>
</evidence>
<keyword evidence="6 8" id="KW-0472">Membrane</keyword>
<evidence type="ECO:0000313" key="9">
    <source>
        <dbReference type="EMBL" id="EDK40328.2"/>
    </source>
</evidence>
<dbReference type="GO" id="GO:0015031">
    <property type="term" value="P:protein transport"/>
    <property type="evidence" value="ECO:0007669"/>
    <property type="project" value="UniProtKB-KW"/>
</dbReference>
<keyword evidence="4 8" id="KW-0653">Protein transport</keyword>
<dbReference type="STRING" id="294746.A5DMC5"/>